<reference evidence="3 4" key="1">
    <citation type="submission" date="2018-10" db="EMBL/GenBank/DDBJ databases">
        <title>Genome sequencing of Arthrobacter oryzae TNB02.</title>
        <authorList>
            <person name="Cho Y.-J."/>
            <person name="Cho A."/>
            <person name="Kim O.-S."/>
        </authorList>
    </citation>
    <scope>NUCLEOTIDE SEQUENCE [LARGE SCALE GENOMIC DNA]</scope>
    <source>
        <strain evidence="3 4">TNB02</strain>
    </source>
</reference>
<gene>
    <name evidence="3" type="ORF">D7003_10235</name>
</gene>
<sequence>MTKRIATILALLMLLLTAACSGPAGTGASSQAPSQPASTVTALPDTLPAPDADEQKALLAELSGINLEFTDGKTVEDARRVCGSLLGGVPLDRLLVTVTDLFSSGRETPVADDEEARRILLVIGANGFCR</sequence>
<dbReference type="RefSeq" id="WP_123255348.1">
    <property type="nucleotide sequence ID" value="NZ_RBED01000094.1"/>
</dbReference>
<accession>A0A3N0BZG5</accession>
<dbReference type="Proteomes" id="UP000273807">
    <property type="component" value="Unassembled WGS sequence"/>
</dbReference>
<evidence type="ECO:0000313" key="4">
    <source>
        <dbReference type="Proteomes" id="UP000273807"/>
    </source>
</evidence>
<name>A0A3N0BZG5_9MICC</name>
<dbReference type="PROSITE" id="PS51257">
    <property type="entry name" value="PROKAR_LIPOPROTEIN"/>
    <property type="match status" value="1"/>
</dbReference>
<feature type="region of interest" description="Disordered" evidence="1">
    <location>
        <begin position="25"/>
        <end position="50"/>
    </location>
</feature>
<feature type="compositionally biased region" description="Low complexity" evidence="1">
    <location>
        <begin position="28"/>
        <end position="38"/>
    </location>
</feature>
<comment type="caution">
    <text evidence="3">The sequence shown here is derived from an EMBL/GenBank/DDBJ whole genome shotgun (WGS) entry which is preliminary data.</text>
</comment>
<dbReference type="AlphaFoldDB" id="A0A3N0BZG5"/>
<evidence type="ECO:0000256" key="1">
    <source>
        <dbReference type="SAM" id="MobiDB-lite"/>
    </source>
</evidence>
<organism evidence="3 4">
    <name type="scientific">Arthrobacter oryzae</name>
    <dbReference type="NCBI Taxonomy" id="409290"/>
    <lineage>
        <taxon>Bacteria</taxon>
        <taxon>Bacillati</taxon>
        <taxon>Actinomycetota</taxon>
        <taxon>Actinomycetes</taxon>
        <taxon>Micrococcales</taxon>
        <taxon>Micrococcaceae</taxon>
        <taxon>Arthrobacter</taxon>
    </lineage>
</organism>
<dbReference type="EMBL" id="RBED01000094">
    <property type="protein sequence ID" value="RNL55333.1"/>
    <property type="molecule type" value="Genomic_DNA"/>
</dbReference>
<evidence type="ECO:0000313" key="3">
    <source>
        <dbReference type="EMBL" id="RNL55333.1"/>
    </source>
</evidence>
<evidence type="ECO:0008006" key="5">
    <source>
        <dbReference type="Google" id="ProtNLM"/>
    </source>
</evidence>
<evidence type="ECO:0000256" key="2">
    <source>
        <dbReference type="SAM" id="SignalP"/>
    </source>
</evidence>
<keyword evidence="2" id="KW-0732">Signal</keyword>
<feature type="signal peptide" evidence="2">
    <location>
        <begin position="1"/>
        <end position="24"/>
    </location>
</feature>
<keyword evidence="4" id="KW-1185">Reference proteome</keyword>
<feature type="chain" id="PRO_5039159015" description="DUF732 domain-containing protein" evidence="2">
    <location>
        <begin position="25"/>
        <end position="130"/>
    </location>
</feature>
<protein>
    <recommendedName>
        <fullName evidence="5">DUF732 domain-containing protein</fullName>
    </recommendedName>
</protein>
<proteinExistence type="predicted"/>